<dbReference type="AlphaFoldDB" id="A0A9D4C7D2"/>
<protein>
    <submittedName>
        <fullName evidence="1">Uncharacterized protein</fullName>
    </submittedName>
</protein>
<gene>
    <name evidence="1" type="ORF">DPMN_061181</name>
</gene>
<evidence type="ECO:0000313" key="2">
    <source>
        <dbReference type="Proteomes" id="UP000828390"/>
    </source>
</evidence>
<proteinExistence type="predicted"/>
<keyword evidence="2" id="KW-1185">Reference proteome</keyword>
<organism evidence="1 2">
    <name type="scientific">Dreissena polymorpha</name>
    <name type="common">Zebra mussel</name>
    <name type="synonym">Mytilus polymorpha</name>
    <dbReference type="NCBI Taxonomy" id="45954"/>
    <lineage>
        <taxon>Eukaryota</taxon>
        <taxon>Metazoa</taxon>
        <taxon>Spiralia</taxon>
        <taxon>Lophotrochozoa</taxon>
        <taxon>Mollusca</taxon>
        <taxon>Bivalvia</taxon>
        <taxon>Autobranchia</taxon>
        <taxon>Heteroconchia</taxon>
        <taxon>Euheterodonta</taxon>
        <taxon>Imparidentia</taxon>
        <taxon>Neoheterodontei</taxon>
        <taxon>Myida</taxon>
        <taxon>Dreissenoidea</taxon>
        <taxon>Dreissenidae</taxon>
        <taxon>Dreissena</taxon>
    </lineage>
</organism>
<reference evidence="1" key="1">
    <citation type="journal article" date="2019" name="bioRxiv">
        <title>The Genome of the Zebra Mussel, Dreissena polymorpha: A Resource for Invasive Species Research.</title>
        <authorList>
            <person name="McCartney M.A."/>
            <person name="Auch B."/>
            <person name="Kono T."/>
            <person name="Mallez S."/>
            <person name="Zhang Y."/>
            <person name="Obille A."/>
            <person name="Becker A."/>
            <person name="Abrahante J.E."/>
            <person name="Garbe J."/>
            <person name="Badalamenti J.P."/>
            <person name="Herman A."/>
            <person name="Mangelson H."/>
            <person name="Liachko I."/>
            <person name="Sullivan S."/>
            <person name="Sone E.D."/>
            <person name="Koren S."/>
            <person name="Silverstein K.A.T."/>
            <person name="Beckman K.B."/>
            <person name="Gohl D.M."/>
        </authorList>
    </citation>
    <scope>NUCLEOTIDE SEQUENCE</scope>
    <source>
        <strain evidence="1">Duluth1</strain>
        <tissue evidence="1">Whole animal</tissue>
    </source>
</reference>
<accession>A0A9D4C7D2</accession>
<evidence type="ECO:0000313" key="1">
    <source>
        <dbReference type="EMBL" id="KAH3718378.1"/>
    </source>
</evidence>
<dbReference type="Proteomes" id="UP000828390">
    <property type="component" value="Unassembled WGS sequence"/>
</dbReference>
<comment type="caution">
    <text evidence="1">The sequence shown here is derived from an EMBL/GenBank/DDBJ whole genome shotgun (WGS) entry which is preliminary data.</text>
</comment>
<sequence>MPLLSTTGCLVRKYAITPPPLAVLSDRMYAITLHHWLSCLTASMPLLSTTGCPV</sequence>
<dbReference type="EMBL" id="JAIWYP010000013">
    <property type="protein sequence ID" value="KAH3718378.1"/>
    <property type="molecule type" value="Genomic_DNA"/>
</dbReference>
<reference evidence="1" key="2">
    <citation type="submission" date="2020-11" db="EMBL/GenBank/DDBJ databases">
        <authorList>
            <person name="McCartney M.A."/>
            <person name="Auch B."/>
            <person name="Kono T."/>
            <person name="Mallez S."/>
            <person name="Becker A."/>
            <person name="Gohl D.M."/>
            <person name="Silverstein K.A.T."/>
            <person name="Koren S."/>
            <person name="Bechman K.B."/>
            <person name="Herman A."/>
            <person name="Abrahante J.E."/>
            <person name="Garbe J."/>
        </authorList>
    </citation>
    <scope>NUCLEOTIDE SEQUENCE</scope>
    <source>
        <strain evidence="1">Duluth1</strain>
        <tissue evidence="1">Whole animal</tissue>
    </source>
</reference>
<name>A0A9D4C7D2_DREPO</name>